<proteinExistence type="predicted"/>
<organism evidence="1 2">
    <name type="scientific">Lipomyces orientalis</name>
    <dbReference type="NCBI Taxonomy" id="1233043"/>
    <lineage>
        <taxon>Eukaryota</taxon>
        <taxon>Fungi</taxon>
        <taxon>Dikarya</taxon>
        <taxon>Ascomycota</taxon>
        <taxon>Saccharomycotina</taxon>
        <taxon>Lipomycetes</taxon>
        <taxon>Lipomycetales</taxon>
        <taxon>Lipomycetaceae</taxon>
        <taxon>Lipomyces</taxon>
    </lineage>
</organism>
<evidence type="ECO:0000313" key="2">
    <source>
        <dbReference type="Proteomes" id="UP001489719"/>
    </source>
</evidence>
<comment type="caution">
    <text evidence="1">The sequence shown here is derived from an EMBL/GenBank/DDBJ whole genome shotgun (WGS) entry which is preliminary data.</text>
</comment>
<dbReference type="EMBL" id="MU970062">
    <property type="protein sequence ID" value="KAK9323398.1"/>
    <property type="molecule type" value="Genomic_DNA"/>
</dbReference>
<name>A0ACC3TQD0_9ASCO</name>
<dbReference type="Proteomes" id="UP001489719">
    <property type="component" value="Unassembled WGS sequence"/>
</dbReference>
<evidence type="ECO:0000313" key="1">
    <source>
        <dbReference type="EMBL" id="KAK9323398.1"/>
    </source>
</evidence>
<reference evidence="2" key="1">
    <citation type="journal article" date="2024" name="Front. Bioeng. Biotechnol.">
        <title>Genome-scale model development and genomic sequencing of the oleaginous clade Lipomyces.</title>
        <authorList>
            <person name="Czajka J.J."/>
            <person name="Han Y."/>
            <person name="Kim J."/>
            <person name="Mondo S.J."/>
            <person name="Hofstad B.A."/>
            <person name="Robles A."/>
            <person name="Haridas S."/>
            <person name="Riley R."/>
            <person name="LaButti K."/>
            <person name="Pangilinan J."/>
            <person name="Andreopoulos W."/>
            <person name="Lipzen A."/>
            <person name="Yan J."/>
            <person name="Wang M."/>
            <person name="Ng V."/>
            <person name="Grigoriev I.V."/>
            <person name="Spatafora J.W."/>
            <person name="Magnuson J.K."/>
            <person name="Baker S.E."/>
            <person name="Pomraning K.R."/>
        </authorList>
    </citation>
    <scope>NUCLEOTIDE SEQUENCE [LARGE SCALE GENOMIC DNA]</scope>
    <source>
        <strain evidence="2">CBS 10300</strain>
    </source>
</reference>
<sequence>MASSPTASADMPSNLASATSRFARSDRPPPITPFDSTDSEVSVDDDVDTGTDIDEAQAEIVSITQHGSVSQMLRGVGSARQRMMPSLSTHVEKANDQLSPIIESSSPISATPRDDRMMADVLARSKRDDKEVSSPSIGGSSLRDGRLSIENAPFARTGKPGIVRKTKPPPLDIERTKVDRLSIVSIGDLVKRATNSIRGTTSAPHVLPNRAAEESKVSRSTNTDVHVAEEMTEARQSRTPRSPNRYDHPPAVPPRNRNRVFGVPWWVFTLIIIGSIVTIVVAVVVPIQVTYNRRSSSPQPAHSSSSSPSTSATTTLVGFVAATIATGTPSPTAAALTASQCASMLPCENNGVSVVKDNTCACVCVGDFGGTVCDTVSNNACTIVTITGSTSSRNVTLGTSIAPLVSNETAQQFPSVSLDVRTIYRVFNSSGVSCASQNALVTFNGRSRSRRRDVARSYAEEYGDYKLYIRASSEDDDGGATFNVTDIVLKFARIVVLDVAQTNKSVNDAVTIQQNLQEAFSDDLVDPETGLIDAGHGVLVNFLDFTVDGISGGDE</sequence>
<keyword evidence="2" id="KW-1185">Reference proteome</keyword>
<gene>
    <name evidence="1" type="ORF">V1517DRAFT_352244</name>
</gene>
<accession>A0ACC3TQD0</accession>
<protein>
    <submittedName>
        <fullName evidence="1">Uncharacterized protein</fullName>
    </submittedName>
</protein>